<reference evidence="1 2" key="1">
    <citation type="submission" date="2012-10" db="EMBL/GenBank/DDBJ databases">
        <authorList>
            <person name="Genoscope - CEA"/>
        </authorList>
    </citation>
    <scope>NUCLEOTIDE SEQUENCE [LARGE SCALE GENOMIC DNA]</scope>
    <source>
        <strain evidence="2">AM13 / DSM 14728</strain>
    </source>
</reference>
<dbReference type="eggNOG" id="ENOG502Z8GP">
    <property type="taxonomic scope" value="Bacteria"/>
</dbReference>
<protein>
    <recommendedName>
        <fullName evidence="3">Glycosaminoglycan attachment site</fullName>
    </recommendedName>
</protein>
<accession>L0R712</accession>
<dbReference type="HOGENOM" id="CLU_047094_1_0_7"/>
<keyword evidence="2" id="KW-1185">Reference proteome</keyword>
<sequence length="462" mass="52558">MAKLDVFNPIVSEDKQHPNFKAMVNEINGATREVITGWTDGFVDRDNKIIKEFQTTFNSSFWEFYLNACFRQLGFEIDYSHDRPDFMVSKDGHEFAMEATIASHPDGGTPEWEKRFAGLADSYSKDSLFQIIYLATIRLANAIKSKHTHYVNKYSQLEHVKGKPYIICLAPFEQPLFFAQADAAIRKVLYKYSAPLYVKDEATGDIRIVGEEYTDNVVKSTGANIPLGLFLDDGMKEISAVIFSNTATMTKAKALNSLKHPNTFFQAIRYNPNSWDKPYYHCGQGGEYRETLLDGLHIFLNPYAEHPFDPDVLYSDEISLHDFDMQENSPLEFINEGALFAHQCITLVPTDKVGNLDSLKADVEFKDYSFKWEEGTLYQISANVGLGIDNHLAHYKGWTLAVFKDSIDNDWGAFAKGKEVSTMQEFLSLSDTYKMLPSSDFYSNKEEAFADIKKVVDLELIK</sequence>
<dbReference type="PATRIC" id="fig|1121451.3.peg.16"/>
<dbReference type="OrthoDB" id="981968at2"/>
<dbReference type="EMBL" id="FO203522">
    <property type="protein sequence ID" value="CCO22002.1"/>
    <property type="molecule type" value="Genomic_DNA"/>
</dbReference>
<organism evidence="1 2">
    <name type="scientific">Maridesulfovibrio hydrothermalis AM13 = DSM 14728</name>
    <dbReference type="NCBI Taxonomy" id="1121451"/>
    <lineage>
        <taxon>Bacteria</taxon>
        <taxon>Pseudomonadati</taxon>
        <taxon>Thermodesulfobacteriota</taxon>
        <taxon>Desulfovibrionia</taxon>
        <taxon>Desulfovibrionales</taxon>
        <taxon>Desulfovibrionaceae</taxon>
        <taxon>Maridesulfovibrio</taxon>
    </lineage>
</organism>
<evidence type="ECO:0008006" key="3">
    <source>
        <dbReference type="Google" id="ProtNLM"/>
    </source>
</evidence>
<evidence type="ECO:0000313" key="1">
    <source>
        <dbReference type="EMBL" id="CCO22002.1"/>
    </source>
</evidence>
<dbReference type="KEGG" id="dhy:DESAM_10021"/>
<gene>
    <name evidence="1" type="ORF">DESAM_10021</name>
</gene>
<dbReference type="STRING" id="1121451.DESAM_10021"/>
<dbReference type="AlphaFoldDB" id="L0R712"/>
<proteinExistence type="predicted"/>
<evidence type="ECO:0000313" key="2">
    <source>
        <dbReference type="Proteomes" id="UP000010808"/>
    </source>
</evidence>
<dbReference type="RefSeq" id="WP_015334612.1">
    <property type="nucleotide sequence ID" value="NC_020055.1"/>
</dbReference>
<dbReference type="Proteomes" id="UP000010808">
    <property type="component" value="Chromosome"/>
</dbReference>
<name>L0R712_9BACT</name>